<dbReference type="NCBIfam" id="TIGR03368">
    <property type="entry name" value="cellulose_yhjU"/>
    <property type="match status" value="1"/>
</dbReference>
<dbReference type="InterPro" id="IPR017850">
    <property type="entry name" value="Alkaline_phosphatase_core_sf"/>
</dbReference>
<dbReference type="Proteomes" id="UP001597044">
    <property type="component" value="Unassembled WGS sequence"/>
</dbReference>
<evidence type="ECO:0000256" key="2">
    <source>
        <dbReference type="SAM" id="Phobius"/>
    </source>
</evidence>
<dbReference type="SUPFAM" id="SSF53649">
    <property type="entry name" value="Alkaline phosphatase-like"/>
    <property type="match status" value="1"/>
</dbReference>
<organism evidence="3 4">
    <name type="scientific">Paraperlucidibaca wandonensis</name>
    <dbReference type="NCBI Taxonomy" id="1268273"/>
    <lineage>
        <taxon>Bacteria</taxon>
        <taxon>Pseudomonadati</taxon>
        <taxon>Pseudomonadota</taxon>
        <taxon>Gammaproteobacteria</taxon>
        <taxon>Moraxellales</taxon>
        <taxon>Moraxellaceae</taxon>
        <taxon>Paraperlucidibaca</taxon>
    </lineage>
</organism>
<dbReference type="Gene3D" id="3.40.720.10">
    <property type="entry name" value="Alkaline Phosphatase, subunit A"/>
    <property type="match status" value="1"/>
</dbReference>
<feature type="transmembrane region" description="Helical" evidence="2">
    <location>
        <begin position="20"/>
        <end position="38"/>
    </location>
</feature>
<feature type="transmembrane region" description="Helical" evidence="2">
    <location>
        <begin position="118"/>
        <end position="136"/>
    </location>
</feature>
<reference evidence="4" key="1">
    <citation type="journal article" date="2019" name="Int. J. Syst. Evol. Microbiol.">
        <title>The Global Catalogue of Microorganisms (GCM) 10K type strain sequencing project: providing services to taxonomists for standard genome sequencing and annotation.</title>
        <authorList>
            <consortium name="The Broad Institute Genomics Platform"/>
            <consortium name="The Broad Institute Genome Sequencing Center for Infectious Disease"/>
            <person name="Wu L."/>
            <person name="Ma J."/>
        </authorList>
    </citation>
    <scope>NUCLEOTIDE SEQUENCE [LARGE SCALE GENOMIC DNA]</scope>
    <source>
        <strain evidence="4">CCUG 63419</strain>
    </source>
</reference>
<sequence length="529" mass="58700">MGLWNGYFIAKLGLFYADYIDFNVLLNLALAFAVILPLRRKIWRIARLLVAIPAAIALLYYDTRLPPFSRLLAQQQNLEQFSLSYAIELLGRFINPSVLLYGLGLFFIAYIFARKLRLTTFVLLAIWPAIPLYSMWQNQQTIVRAPQNTALVAARAEQASIAPAGATGEPKDANIDAALTRFYAEQAKRQVSFARPEATPAFDILIVQICSLAWDDLLMTEQAQAPLLQRTDILLKRFNTATSYSGPAAIRLLRSACGQTSHKSLYEPAAANCYLFNQFEQAGFRKHMLLNHDGVFGNMLQEIQQYGGLNVAPDANSPASTAWLGFDGSIIKDDYEVLNGWLTRHPHDANAPVALYYNTTSLHDGNHPPGTSSSNGSASQYGTRVKRLLSDLDRLITTLETQQRPTMLVFIPEHGAGSRGDRMQIPFMRENPSPAITLVPAAVRFVGLAKQPSPITIDQPTSYIDLAGLMRDAIAQDPYRNNSVTAATLAASITSTPYVSGNEAVTVVRYSDDYYLHYQGGAWANYRYQ</sequence>
<feature type="region of interest" description="Disordered" evidence="1">
    <location>
        <begin position="361"/>
        <end position="380"/>
    </location>
</feature>
<evidence type="ECO:0000313" key="4">
    <source>
        <dbReference type="Proteomes" id="UP001597044"/>
    </source>
</evidence>
<dbReference type="RefSeq" id="WP_379072389.1">
    <property type="nucleotide sequence ID" value="NZ_JBHTIT010000002.1"/>
</dbReference>
<keyword evidence="3" id="KW-0808">Transferase</keyword>
<dbReference type="EMBL" id="JBHTIT010000002">
    <property type="protein sequence ID" value="MFD0951006.1"/>
    <property type="molecule type" value="Genomic_DNA"/>
</dbReference>
<comment type="caution">
    <text evidence="3">The sequence shown here is derived from an EMBL/GenBank/DDBJ whole genome shotgun (WGS) entry which is preliminary data.</text>
</comment>
<dbReference type="InterPro" id="IPR017744">
    <property type="entry name" value="BcsG"/>
</dbReference>
<evidence type="ECO:0000313" key="3">
    <source>
        <dbReference type="EMBL" id="MFD0951006.1"/>
    </source>
</evidence>
<name>A0ABW3HJR1_9GAMM</name>
<dbReference type="GO" id="GO:0016740">
    <property type="term" value="F:transferase activity"/>
    <property type="evidence" value="ECO:0007669"/>
    <property type="project" value="UniProtKB-KW"/>
</dbReference>
<feature type="transmembrane region" description="Helical" evidence="2">
    <location>
        <begin position="45"/>
        <end position="61"/>
    </location>
</feature>
<dbReference type="Pfam" id="PF11658">
    <property type="entry name" value="CBP_BcsG"/>
    <property type="match status" value="1"/>
</dbReference>
<feature type="transmembrane region" description="Helical" evidence="2">
    <location>
        <begin position="93"/>
        <end position="113"/>
    </location>
</feature>
<keyword evidence="2" id="KW-0812">Transmembrane</keyword>
<keyword evidence="2" id="KW-1133">Transmembrane helix</keyword>
<accession>A0ABW3HJR1</accession>
<proteinExistence type="predicted"/>
<dbReference type="EC" id="2.7.8.-" evidence="3"/>
<evidence type="ECO:0000256" key="1">
    <source>
        <dbReference type="SAM" id="MobiDB-lite"/>
    </source>
</evidence>
<gene>
    <name evidence="3" type="primary">bcsG</name>
    <name evidence="3" type="ORF">ACFQ0F_11540</name>
</gene>
<keyword evidence="2" id="KW-0472">Membrane</keyword>
<keyword evidence="4" id="KW-1185">Reference proteome</keyword>
<protein>
    <submittedName>
        <fullName evidence="3">Cellulose biosynthesis protein BcsG</fullName>
        <ecNumber evidence="3">2.7.8.-</ecNumber>
    </submittedName>
</protein>